<protein>
    <submittedName>
        <fullName evidence="1">Uncharacterized protein</fullName>
    </submittedName>
</protein>
<evidence type="ECO:0000313" key="1">
    <source>
        <dbReference type="EMBL" id="DAD84729.1"/>
    </source>
</evidence>
<dbReference type="EMBL" id="BK014965">
    <property type="protein sequence ID" value="DAD84729.1"/>
    <property type="molecule type" value="Genomic_DNA"/>
</dbReference>
<accession>A0A8S5MQY0</accession>
<organism evidence="1">
    <name type="scientific">Siphoviridae sp. ctqED62</name>
    <dbReference type="NCBI Taxonomy" id="2826468"/>
    <lineage>
        <taxon>Viruses</taxon>
        <taxon>Duplodnaviria</taxon>
        <taxon>Heunggongvirae</taxon>
        <taxon>Uroviricota</taxon>
        <taxon>Caudoviricetes</taxon>
    </lineage>
</organism>
<sequence>MMANPYMQPIYQPGGYYPQNYFPQMQPPTQQMPIGQNSAVPQSLQDDRIWVASESAAEAFLVAANGFVRLWDSNKPVFYEKRADMNGRPMPLVAYEYKIKDSGPAPEAVSAGFEQRLSAVEEKIKQMTEGKNNDA</sequence>
<reference evidence="1" key="1">
    <citation type="journal article" date="2021" name="Proc. Natl. Acad. Sci. U.S.A.">
        <title>A Catalog of Tens of Thousands of Viruses from Human Metagenomes Reveals Hidden Associations with Chronic Diseases.</title>
        <authorList>
            <person name="Tisza M.J."/>
            <person name="Buck C.B."/>
        </authorList>
    </citation>
    <scope>NUCLEOTIDE SEQUENCE</scope>
    <source>
        <strain evidence="1">CtqED62</strain>
    </source>
</reference>
<name>A0A8S5MQY0_9CAUD</name>
<proteinExistence type="predicted"/>